<dbReference type="Pfam" id="PF06776">
    <property type="entry name" value="IalB"/>
    <property type="match status" value="1"/>
</dbReference>
<comment type="caution">
    <text evidence="2">The sequence shown here is derived from an EMBL/GenBank/DDBJ whole genome shotgun (WGS) entry which is preliminary data.</text>
</comment>
<evidence type="ECO:0008006" key="4">
    <source>
        <dbReference type="Google" id="ProtNLM"/>
    </source>
</evidence>
<name>A0A8B2NER4_9HYPH</name>
<dbReference type="Gene3D" id="2.60.40.1880">
    <property type="entry name" value="Invasion associated locus B (IalB) protein"/>
    <property type="match status" value="1"/>
</dbReference>
<dbReference type="InterPro" id="IPR010642">
    <property type="entry name" value="Invasion_prot_B"/>
</dbReference>
<organism evidence="2 3">
    <name type="scientific">Acuticoccus sediminis</name>
    <dbReference type="NCBI Taxonomy" id="2184697"/>
    <lineage>
        <taxon>Bacteria</taxon>
        <taxon>Pseudomonadati</taxon>
        <taxon>Pseudomonadota</taxon>
        <taxon>Alphaproteobacteria</taxon>
        <taxon>Hyphomicrobiales</taxon>
        <taxon>Amorphaceae</taxon>
        <taxon>Acuticoccus</taxon>
    </lineage>
</organism>
<evidence type="ECO:0000313" key="2">
    <source>
        <dbReference type="EMBL" id="RAH97278.1"/>
    </source>
</evidence>
<evidence type="ECO:0000313" key="3">
    <source>
        <dbReference type="Proteomes" id="UP000249590"/>
    </source>
</evidence>
<reference evidence="2 3" key="1">
    <citation type="submission" date="2018-05" db="EMBL/GenBank/DDBJ databases">
        <title>Acuticoccus sediminis sp. nov., isolated from deep-sea sediment of Indian Ocean.</title>
        <authorList>
            <person name="Liu X."/>
            <person name="Lai Q."/>
            <person name="Du Y."/>
            <person name="Sun F."/>
            <person name="Zhang X."/>
            <person name="Wang S."/>
            <person name="Shao Z."/>
        </authorList>
    </citation>
    <scope>NUCLEOTIDE SEQUENCE [LARGE SCALE GENOMIC DNA]</scope>
    <source>
        <strain evidence="2 3">PTG4-2</strain>
    </source>
</reference>
<sequence length="219" mass="23559">MIPCLGRTTGRAGRQTVRPECGRSGRGASNNGERGGMGTLTRNWTTAWRRAGRALVVTMVSLTLFGGVTARAQSPDALTETYRDWTVRCSTTDGDERRCWMVQRLNRTGTEERILQVELAVSGDTSTMVFLLPFGILFSPGVKVAIDEEAARTLAFRTCYPSGCIVQESPTDAVLSAMRRGQAMTVGLVVAQNEAALNLSVSLAGFSAAYNRLSELSAG</sequence>
<dbReference type="Proteomes" id="UP000249590">
    <property type="component" value="Unassembled WGS sequence"/>
</dbReference>
<accession>A0A8B2NER4</accession>
<dbReference type="AlphaFoldDB" id="A0A8B2NER4"/>
<feature type="region of interest" description="Disordered" evidence="1">
    <location>
        <begin position="1"/>
        <end position="40"/>
    </location>
</feature>
<gene>
    <name evidence="2" type="ORF">DLJ53_29165</name>
</gene>
<protein>
    <recommendedName>
        <fullName evidence="4">Invasion associated locus B family protein</fullName>
    </recommendedName>
</protein>
<keyword evidence="3" id="KW-1185">Reference proteome</keyword>
<dbReference type="EMBL" id="QHHQ01000009">
    <property type="protein sequence ID" value="RAH97278.1"/>
    <property type="molecule type" value="Genomic_DNA"/>
</dbReference>
<dbReference type="InterPro" id="IPR038696">
    <property type="entry name" value="IalB_sf"/>
</dbReference>
<evidence type="ECO:0000256" key="1">
    <source>
        <dbReference type="SAM" id="MobiDB-lite"/>
    </source>
</evidence>
<proteinExistence type="predicted"/>